<accession>A0A512BV30</accession>
<protein>
    <submittedName>
        <fullName evidence="2">Pilin</fullName>
    </submittedName>
</protein>
<proteinExistence type="predicted"/>
<dbReference type="InterPro" id="IPR007047">
    <property type="entry name" value="Flp_Fap"/>
</dbReference>
<gene>
    <name evidence="2" type="ORF">MAE02_35080</name>
</gene>
<sequence>MLSILTKLYEDQSGAAALEYGLIIALISGVIIAVVRATGTTVSSMFNIVGF</sequence>
<keyword evidence="1" id="KW-0812">Transmembrane</keyword>
<dbReference type="Pfam" id="PF04964">
    <property type="entry name" value="Flp_Fap"/>
    <property type="match status" value="1"/>
</dbReference>
<keyword evidence="3" id="KW-1185">Reference proteome</keyword>
<evidence type="ECO:0000313" key="3">
    <source>
        <dbReference type="Proteomes" id="UP000321085"/>
    </source>
</evidence>
<keyword evidence="1" id="KW-1133">Transmembrane helix</keyword>
<reference evidence="2 3" key="1">
    <citation type="submission" date="2019-07" db="EMBL/GenBank/DDBJ databases">
        <title>Whole genome shotgun sequence of Microvirga aerophila NBRC 106136.</title>
        <authorList>
            <person name="Hosoyama A."/>
            <person name="Uohara A."/>
            <person name="Ohji S."/>
            <person name="Ichikawa N."/>
        </authorList>
    </citation>
    <scope>NUCLEOTIDE SEQUENCE [LARGE SCALE GENOMIC DNA]</scope>
    <source>
        <strain evidence="2 3">NBRC 106136</strain>
    </source>
</reference>
<evidence type="ECO:0000256" key="1">
    <source>
        <dbReference type="SAM" id="Phobius"/>
    </source>
</evidence>
<keyword evidence="1" id="KW-0472">Membrane</keyword>
<feature type="transmembrane region" description="Helical" evidence="1">
    <location>
        <begin position="20"/>
        <end position="38"/>
    </location>
</feature>
<organism evidence="2 3">
    <name type="scientific">Microvirga aerophila</name>
    <dbReference type="NCBI Taxonomy" id="670291"/>
    <lineage>
        <taxon>Bacteria</taxon>
        <taxon>Pseudomonadati</taxon>
        <taxon>Pseudomonadota</taxon>
        <taxon>Alphaproteobacteria</taxon>
        <taxon>Hyphomicrobiales</taxon>
        <taxon>Methylobacteriaceae</taxon>
        <taxon>Microvirga</taxon>
    </lineage>
</organism>
<dbReference type="RefSeq" id="WP_114187683.1">
    <property type="nucleotide sequence ID" value="NZ_BJYU01000048.1"/>
</dbReference>
<evidence type="ECO:0000313" key="2">
    <source>
        <dbReference type="EMBL" id="GEO15812.1"/>
    </source>
</evidence>
<comment type="caution">
    <text evidence="2">The sequence shown here is derived from an EMBL/GenBank/DDBJ whole genome shotgun (WGS) entry which is preliminary data.</text>
</comment>
<dbReference type="AlphaFoldDB" id="A0A512BV30"/>
<dbReference type="OrthoDB" id="5325135at2"/>
<dbReference type="EMBL" id="BJYU01000048">
    <property type="protein sequence ID" value="GEO15812.1"/>
    <property type="molecule type" value="Genomic_DNA"/>
</dbReference>
<dbReference type="Proteomes" id="UP000321085">
    <property type="component" value="Unassembled WGS sequence"/>
</dbReference>
<name>A0A512BV30_9HYPH</name>